<protein>
    <submittedName>
        <fullName evidence="2">Sporulation initiation inhibitor Soj</fullName>
    </submittedName>
</protein>
<evidence type="ECO:0000313" key="2">
    <source>
        <dbReference type="EMBL" id="BDU50307.1"/>
    </source>
</evidence>
<feature type="domain" description="AAA" evidence="1">
    <location>
        <begin position="1"/>
        <end position="176"/>
    </location>
</feature>
<dbReference type="InterPro" id="IPR025669">
    <property type="entry name" value="AAA_dom"/>
</dbReference>
<dbReference type="InterPro" id="IPR050678">
    <property type="entry name" value="DNA_Partitioning_ATPase"/>
</dbReference>
<dbReference type="InterPro" id="IPR027417">
    <property type="entry name" value="P-loop_NTPase"/>
</dbReference>
<dbReference type="EMBL" id="AP027059">
    <property type="protein sequence ID" value="BDU50307.1"/>
    <property type="molecule type" value="Genomic_DNA"/>
</dbReference>
<proteinExistence type="predicted"/>
<name>A0AAU9DK95_9FUSO</name>
<dbReference type="Gene3D" id="3.40.50.300">
    <property type="entry name" value="P-loop containing nucleotide triphosphate hydrolases"/>
    <property type="match status" value="1"/>
</dbReference>
<dbReference type="Proteomes" id="UP001321582">
    <property type="component" value="Chromosome"/>
</dbReference>
<gene>
    <name evidence="2" type="primary">parA_2</name>
    <name evidence="2" type="ORF">HLVA_08760</name>
</gene>
<dbReference type="RefSeq" id="WP_307905239.1">
    <property type="nucleotide sequence ID" value="NZ_AP027059.1"/>
</dbReference>
<accession>A0AAU9DK95</accession>
<dbReference type="PANTHER" id="PTHR13696">
    <property type="entry name" value="P-LOOP CONTAINING NUCLEOSIDE TRIPHOSPHATE HYDROLASE"/>
    <property type="match status" value="1"/>
</dbReference>
<dbReference type="PIRSF" id="PIRSF009320">
    <property type="entry name" value="Nuc_binding_HP_1000"/>
    <property type="match status" value="1"/>
</dbReference>
<keyword evidence="3" id="KW-1185">Reference proteome</keyword>
<dbReference type="SUPFAM" id="SSF52540">
    <property type="entry name" value="P-loop containing nucleoside triphosphate hydrolases"/>
    <property type="match status" value="1"/>
</dbReference>
<evidence type="ECO:0000259" key="1">
    <source>
        <dbReference type="Pfam" id="PF13614"/>
    </source>
</evidence>
<dbReference type="FunFam" id="3.40.50.300:FF:000285">
    <property type="entry name" value="Sporulation initiation inhibitor Soj"/>
    <property type="match status" value="1"/>
</dbReference>
<dbReference type="KEGG" id="haby:HLVA_08760"/>
<organism evidence="2 3">
    <name type="scientific">Haliovirga abyssi</name>
    <dbReference type="NCBI Taxonomy" id="2996794"/>
    <lineage>
        <taxon>Bacteria</taxon>
        <taxon>Fusobacteriati</taxon>
        <taxon>Fusobacteriota</taxon>
        <taxon>Fusobacteriia</taxon>
        <taxon>Fusobacteriales</taxon>
        <taxon>Haliovirgaceae</taxon>
        <taxon>Haliovirga</taxon>
    </lineage>
</organism>
<dbReference type="Pfam" id="PF13614">
    <property type="entry name" value="AAA_31"/>
    <property type="match status" value="1"/>
</dbReference>
<dbReference type="PANTHER" id="PTHR13696:SF52">
    <property type="entry name" value="PARA FAMILY PROTEIN CT_582"/>
    <property type="match status" value="1"/>
</dbReference>
<dbReference type="CDD" id="cd02042">
    <property type="entry name" value="ParAB_family"/>
    <property type="match status" value="1"/>
</dbReference>
<sequence>MKVISILNQKGGVGKTTTTVNLSSYLAKMGKRVLLVDMDPQGNATTGIGIDKSELENSIYNLILDDVAIKKIIINRKENLDVLPAKIDLAGAEIELVGKISRETRLKKKLDEIKNEYDVVLIDCPPSLGLLTLNALTASNDIIIPIQCEFYALEGLSQLLNTINLIKKELNPELNIAKILLTMYDKRLKLSEEVSNEIRTYFKEKVFENVIPRNIKLTEAPSYGKTIDEYDMNSNGAKAYYEIAKEVINSGII</sequence>
<reference evidence="2 3" key="1">
    <citation type="submission" date="2022-11" db="EMBL/GenBank/DDBJ databases">
        <title>Haliovirga abyssi gen. nov., sp. nov., a mesophilic fermentative bacterium isolated from the Iheya North hydrothermal field and the proposal of Haliovirgaceae fam. nov.</title>
        <authorList>
            <person name="Miyazaki U."/>
            <person name="Tame A."/>
            <person name="Miyazaki J."/>
            <person name="Takai K."/>
            <person name="Sawayama S."/>
            <person name="Kitajima M."/>
            <person name="Okamoto A."/>
            <person name="Nakagawa S."/>
        </authorList>
    </citation>
    <scope>NUCLEOTIDE SEQUENCE [LARGE SCALE GENOMIC DNA]</scope>
    <source>
        <strain evidence="2 3">IC12</strain>
    </source>
</reference>
<dbReference type="AlphaFoldDB" id="A0AAU9DK95"/>
<evidence type="ECO:0000313" key="3">
    <source>
        <dbReference type="Proteomes" id="UP001321582"/>
    </source>
</evidence>